<dbReference type="PANTHER" id="PTHR10098:SF108">
    <property type="entry name" value="TETRATRICOPEPTIDE REPEAT PROTEIN 28"/>
    <property type="match status" value="1"/>
</dbReference>
<sequence>MLQNQTTILTLDNSGNNGRFTLFHPHRQPQDWAFRPQDRARFDDFIGDYRAALGKHDQEQRLLRIGQELNAWFGDHLGDPPTSPWHFVIQTPQTQNLDDDQKAFLNVPWELLADEKGHFAAQPHLRYNPYRRMGAAAPELPPSDYRLSLLFMAAAPVGVSMLNFEEEENAILTAVGDTALDLEVEESGMLRQLAVRAARFSEIRQADGSSSLQAPDVIHLSCHGGFSPNDKRPVLYLEDETGAPALADAWDFRDEPNLTRGKLLFLSACHTAAGRPKDDESEAPLPVDSLAQDLLQSGFPAVLGWDGSVRDDEASVFAADLYRHLAHNSSLVEAVGAARHGLFHRRNRQGDFVKSDDWHLARLFLAPAGGGPLTRGSRPRRYLDSQHGVKEFLDTGKQVPVATRAEFVGRRRPLQRILQAFRRHDHSGVLIHGMGRQGKSSLASRVASRLPELKPVVVYGHYRGEDLLRAFADANLGKIVNQLVRDYDTSVRHDPTRMNDALPELLRNPDILEHPVLLIIDDLEQVLTCSPEGLHRIGNLPEREALAASIRSFRNAPGASRLLITSRYRFTLPDDAGRDLAERLLALPLPPMDEGEQKKQLRKRRALLAATDNPDLPPEDLGRTGRCLAIAQGNPGLQDILYRLSRSDPAVCDRTLDSLHDWLGGRALADTDDGKGEAVRKLLEGLALDKIYREALGEGERVLLRVSRLFHLPVPEAVMAKAAELADGFEPGAHRLVALGLWDVWPDPVTPQARALALNPMAQSLVPTPDEARLRQWAARCIGVLADAWGVSSAQPSHSPQANLELTRLALLAEHSPVIEACADHAISWLYKNLRYRKAAAWGRAAVEQLQRDGWQPSLALLRWSADAFTIIGDTPAVREYYRLALDLYRDEENTFGYAVLLVSHARNLVNDGEPDKALESFTKAQHVLTRREHPREYAITLGDIAGIKVYKGQIDGALALHRERLSVFESLGDQRERAVTLGDIAGIKVSKGQVDDGLALHQERLSVFESLGAQRERAVTLGDIARIKVYKGQIDEALALHREELAVYESLGDRRSSAVTLCDIARIKVNKGQIDEALALHQEILSVFESLGDQRERAITLGDIARIKVYKGQIDEALALHQEELAVYESLGEQRSRAVTLGDMGEIHLRRGEFDKAEALYVEKRIIAEHLGDISAIAHAHWGLGRIARERQDMEKTLEHLSAAYGMFMEIGRLEGIVFVGLDLGGLIYGVGQAMDNQEFKEHGRAILQRSRDGLRQLGRPEDAEQVDALLRA</sequence>
<dbReference type="InterPro" id="IPR011990">
    <property type="entry name" value="TPR-like_helical_dom_sf"/>
</dbReference>
<organism evidence="4">
    <name type="scientific">Candidatus Kentrum sp. TUN</name>
    <dbReference type="NCBI Taxonomy" id="2126343"/>
    <lineage>
        <taxon>Bacteria</taxon>
        <taxon>Pseudomonadati</taxon>
        <taxon>Pseudomonadota</taxon>
        <taxon>Gammaproteobacteria</taxon>
        <taxon>Candidatus Kentrum</taxon>
    </lineage>
</organism>
<dbReference type="Gene3D" id="3.40.50.300">
    <property type="entry name" value="P-loop containing nucleotide triphosphate hydrolases"/>
    <property type="match status" value="1"/>
</dbReference>
<dbReference type="EMBL" id="CAADFY010000169">
    <property type="protein sequence ID" value="VFK59277.1"/>
    <property type="molecule type" value="Genomic_DNA"/>
</dbReference>
<feature type="domain" description="Orc1-like AAA ATPase" evidence="2">
    <location>
        <begin position="406"/>
        <end position="525"/>
    </location>
</feature>
<accession>A0A451APB8</accession>
<dbReference type="InterPro" id="IPR027417">
    <property type="entry name" value="P-loop_NTPase"/>
</dbReference>
<dbReference type="SMART" id="SM00028">
    <property type="entry name" value="TPR"/>
    <property type="match status" value="5"/>
</dbReference>
<dbReference type="SUPFAM" id="SSF48452">
    <property type="entry name" value="TPR-like"/>
    <property type="match status" value="3"/>
</dbReference>
<evidence type="ECO:0000259" key="2">
    <source>
        <dbReference type="Pfam" id="PF13191"/>
    </source>
</evidence>
<evidence type="ECO:0000313" key="3">
    <source>
        <dbReference type="EMBL" id="VFK59277.1"/>
    </source>
</evidence>
<name>A0A451APB8_9GAMM</name>
<proteinExistence type="predicted"/>
<dbReference type="Pfam" id="PF12770">
    <property type="entry name" value="CHAT"/>
    <property type="match status" value="1"/>
</dbReference>
<evidence type="ECO:0000313" key="4">
    <source>
        <dbReference type="EMBL" id="VFK67848.1"/>
    </source>
</evidence>
<dbReference type="Pfam" id="PF13424">
    <property type="entry name" value="TPR_12"/>
    <property type="match status" value="2"/>
</dbReference>
<dbReference type="EMBL" id="CAADFV010000164">
    <property type="protein sequence ID" value="VFK67848.1"/>
    <property type="molecule type" value="Genomic_DNA"/>
</dbReference>
<dbReference type="InterPro" id="IPR024983">
    <property type="entry name" value="CHAT_dom"/>
</dbReference>
<reference evidence="4" key="1">
    <citation type="submission" date="2019-02" db="EMBL/GenBank/DDBJ databases">
        <authorList>
            <person name="Gruber-Vodicka R. H."/>
            <person name="Seah K. B. B."/>
        </authorList>
    </citation>
    <scope>NUCLEOTIDE SEQUENCE</scope>
    <source>
        <strain evidence="4">BECK_BY2</strain>
        <strain evidence="3">BECK_BY3</strain>
    </source>
</reference>
<dbReference type="InterPro" id="IPR041664">
    <property type="entry name" value="AAA_16"/>
</dbReference>
<evidence type="ECO:0000259" key="1">
    <source>
        <dbReference type="Pfam" id="PF12770"/>
    </source>
</evidence>
<dbReference type="InterPro" id="IPR019734">
    <property type="entry name" value="TPR_rpt"/>
</dbReference>
<protein>
    <submittedName>
        <fullName evidence="4">CHAT domain-containing protein</fullName>
    </submittedName>
</protein>
<dbReference type="PANTHER" id="PTHR10098">
    <property type="entry name" value="RAPSYN-RELATED"/>
    <property type="match status" value="1"/>
</dbReference>
<gene>
    <name evidence="4" type="ORF">BECKTUN1418E_GA0071001_11642</name>
    <name evidence="3" type="ORF">BECKTUN1418F_GA0071002_11692</name>
</gene>
<feature type="domain" description="CHAT" evidence="1">
    <location>
        <begin position="104"/>
        <end position="358"/>
    </location>
</feature>
<dbReference type="Pfam" id="PF13191">
    <property type="entry name" value="AAA_16"/>
    <property type="match status" value="1"/>
</dbReference>
<dbReference type="Gene3D" id="1.25.40.10">
    <property type="entry name" value="Tetratricopeptide repeat domain"/>
    <property type="match status" value="2"/>
</dbReference>
<dbReference type="SUPFAM" id="SSF52540">
    <property type="entry name" value="P-loop containing nucleoside triphosphate hydrolases"/>
    <property type="match status" value="1"/>
</dbReference>
<dbReference type="AlphaFoldDB" id="A0A451APB8"/>